<organism evidence="1">
    <name type="scientific">uncultured Sulfurovum sp</name>
    <dbReference type="NCBI Taxonomy" id="269237"/>
    <lineage>
        <taxon>Bacteria</taxon>
        <taxon>Pseudomonadati</taxon>
        <taxon>Campylobacterota</taxon>
        <taxon>Epsilonproteobacteria</taxon>
        <taxon>Campylobacterales</taxon>
        <taxon>Sulfurovaceae</taxon>
        <taxon>Sulfurovum</taxon>
        <taxon>environmental samples</taxon>
    </lineage>
</organism>
<proteinExistence type="predicted"/>
<reference evidence="1" key="1">
    <citation type="submission" date="2020-01" db="EMBL/GenBank/DDBJ databases">
        <authorList>
            <person name="Meier V. D."/>
            <person name="Meier V D."/>
        </authorList>
    </citation>
    <scope>NUCLEOTIDE SEQUENCE</scope>
    <source>
        <strain evidence="1">HLG_WM_MAG_06</strain>
    </source>
</reference>
<sequence>MTHWKRLVKEAIPKPKKIVTRSYSRMHRRTIASMASRNSITVIAGNKSSYIADKSLLFWIDYSASMNIDFNEFLKDIIKIL</sequence>
<dbReference type="AlphaFoldDB" id="A0A6S6TG08"/>
<dbReference type="EMBL" id="CACVAP010000089">
    <property type="protein sequence ID" value="CAA6818265.1"/>
    <property type="molecule type" value="Genomic_DNA"/>
</dbReference>
<protein>
    <submittedName>
        <fullName evidence="1">Uncharacterized protein</fullName>
    </submittedName>
</protein>
<evidence type="ECO:0000313" key="1">
    <source>
        <dbReference type="EMBL" id="CAA6818265.1"/>
    </source>
</evidence>
<name>A0A6S6TG08_9BACT</name>
<accession>A0A6S6TG08</accession>
<gene>
    <name evidence="1" type="ORF">HELGO_WM23066</name>
</gene>